<accession>A0A5N5WV88</accession>
<dbReference type="EMBL" id="ML732247">
    <property type="protein sequence ID" value="KAB8072448.1"/>
    <property type="molecule type" value="Genomic_DNA"/>
</dbReference>
<evidence type="ECO:0000313" key="1">
    <source>
        <dbReference type="EMBL" id="KAB8072448.1"/>
    </source>
</evidence>
<keyword evidence="2" id="KW-1185">Reference proteome</keyword>
<gene>
    <name evidence="1" type="ORF">BDV29DRAFT_151301</name>
</gene>
<name>A0A5N5WV88_9EURO</name>
<dbReference type="AlphaFoldDB" id="A0A5N5WV88"/>
<reference evidence="1 2" key="1">
    <citation type="submission" date="2019-04" db="EMBL/GenBank/DDBJ databases">
        <title>Friends and foes A comparative genomics study of 23 Aspergillus species from section Flavi.</title>
        <authorList>
            <consortium name="DOE Joint Genome Institute"/>
            <person name="Kjaerbolling I."/>
            <person name="Vesth T."/>
            <person name="Frisvad J.C."/>
            <person name="Nybo J.L."/>
            <person name="Theobald S."/>
            <person name="Kildgaard S."/>
            <person name="Isbrandt T."/>
            <person name="Kuo A."/>
            <person name="Sato A."/>
            <person name="Lyhne E.K."/>
            <person name="Kogle M.E."/>
            <person name="Wiebenga A."/>
            <person name="Kun R.S."/>
            <person name="Lubbers R.J."/>
            <person name="Makela M.R."/>
            <person name="Barry K."/>
            <person name="Chovatia M."/>
            <person name="Clum A."/>
            <person name="Daum C."/>
            <person name="Haridas S."/>
            <person name="He G."/>
            <person name="LaButti K."/>
            <person name="Lipzen A."/>
            <person name="Mondo S."/>
            <person name="Riley R."/>
            <person name="Salamov A."/>
            <person name="Simmons B.A."/>
            <person name="Magnuson J.K."/>
            <person name="Henrissat B."/>
            <person name="Mortensen U.H."/>
            <person name="Larsen T.O."/>
            <person name="Devries R.P."/>
            <person name="Grigoriev I.V."/>
            <person name="Machida M."/>
            <person name="Baker S.E."/>
            <person name="Andersen M.R."/>
        </authorList>
    </citation>
    <scope>NUCLEOTIDE SEQUENCE [LARGE SCALE GENOMIC DNA]</scope>
    <source>
        <strain evidence="1 2">CBS 151.66</strain>
    </source>
</reference>
<dbReference type="Proteomes" id="UP000326565">
    <property type="component" value="Unassembled WGS sequence"/>
</dbReference>
<organism evidence="1 2">
    <name type="scientific">Aspergillus leporis</name>
    <dbReference type="NCBI Taxonomy" id="41062"/>
    <lineage>
        <taxon>Eukaryota</taxon>
        <taxon>Fungi</taxon>
        <taxon>Dikarya</taxon>
        <taxon>Ascomycota</taxon>
        <taxon>Pezizomycotina</taxon>
        <taxon>Eurotiomycetes</taxon>
        <taxon>Eurotiomycetidae</taxon>
        <taxon>Eurotiales</taxon>
        <taxon>Aspergillaceae</taxon>
        <taxon>Aspergillus</taxon>
        <taxon>Aspergillus subgen. Circumdati</taxon>
    </lineage>
</organism>
<protein>
    <submittedName>
        <fullName evidence="1">Uncharacterized protein</fullName>
    </submittedName>
</protein>
<sequence>MRFAKGSRPVVGEWEVAEEHHKASERGDAAGCWPLAPFPRYDSNGRELRCLFGREMQIFKDKEKAWKKRKESLQKRVHLVLGKQWFETLSR</sequence>
<evidence type="ECO:0000313" key="2">
    <source>
        <dbReference type="Proteomes" id="UP000326565"/>
    </source>
</evidence>
<proteinExistence type="predicted"/>